<dbReference type="Gene3D" id="2.70.98.10">
    <property type="match status" value="1"/>
</dbReference>
<dbReference type="InterPro" id="IPR041371">
    <property type="entry name" value="GH92_N"/>
</dbReference>
<evidence type="ECO:0000313" key="8">
    <source>
        <dbReference type="Proteomes" id="UP000294830"/>
    </source>
</evidence>
<proteinExistence type="predicted"/>
<dbReference type="NCBIfam" id="TIGR01180">
    <property type="entry name" value="aman2_put"/>
    <property type="match status" value="1"/>
</dbReference>
<organism evidence="7 8">
    <name type="scientific">Acetobacteroides hydrogenigenes</name>
    <dbReference type="NCBI Taxonomy" id="979970"/>
    <lineage>
        <taxon>Bacteria</taxon>
        <taxon>Pseudomonadati</taxon>
        <taxon>Bacteroidota</taxon>
        <taxon>Bacteroidia</taxon>
        <taxon>Bacteroidales</taxon>
        <taxon>Rikenellaceae</taxon>
        <taxon>Acetobacteroides</taxon>
    </lineage>
</organism>
<dbReference type="InterPro" id="IPR008928">
    <property type="entry name" value="6-hairpin_glycosidase_sf"/>
</dbReference>
<dbReference type="Gene3D" id="1.20.1050.60">
    <property type="entry name" value="alpha-1,2-mannosidase"/>
    <property type="match status" value="1"/>
</dbReference>
<evidence type="ECO:0000256" key="1">
    <source>
        <dbReference type="ARBA" id="ARBA00001913"/>
    </source>
</evidence>
<keyword evidence="8" id="KW-1185">Reference proteome</keyword>
<feature type="chain" id="PRO_5020913218" evidence="4">
    <location>
        <begin position="23"/>
        <end position="789"/>
    </location>
</feature>
<keyword evidence="4" id="KW-0732">Signal</keyword>
<dbReference type="InterPro" id="IPR005887">
    <property type="entry name" value="GH92_a_mannosidase_put"/>
</dbReference>
<dbReference type="Gene3D" id="3.30.2080.10">
    <property type="entry name" value="GH92 mannosidase domain"/>
    <property type="match status" value="1"/>
</dbReference>
<accession>A0A4R2EVP8</accession>
<evidence type="ECO:0000313" key="7">
    <source>
        <dbReference type="EMBL" id="TCN73102.1"/>
    </source>
</evidence>
<dbReference type="RefSeq" id="WP_243649578.1">
    <property type="nucleotide sequence ID" value="NZ_SLWB01000001.1"/>
</dbReference>
<dbReference type="GO" id="GO:0005829">
    <property type="term" value="C:cytosol"/>
    <property type="evidence" value="ECO:0007669"/>
    <property type="project" value="TreeGrafter"/>
</dbReference>
<dbReference type="Proteomes" id="UP000294830">
    <property type="component" value="Unassembled WGS sequence"/>
</dbReference>
<evidence type="ECO:0000259" key="6">
    <source>
        <dbReference type="Pfam" id="PF17678"/>
    </source>
</evidence>
<keyword evidence="3" id="KW-0106">Calcium</keyword>
<dbReference type="PANTHER" id="PTHR12143">
    <property type="entry name" value="PEPTIDE N-GLYCANASE PNGASE -RELATED"/>
    <property type="match status" value="1"/>
</dbReference>
<dbReference type="GO" id="GO:0006516">
    <property type="term" value="P:glycoprotein catabolic process"/>
    <property type="evidence" value="ECO:0007669"/>
    <property type="project" value="TreeGrafter"/>
</dbReference>
<evidence type="ECO:0000256" key="4">
    <source>
        <dbReference type="SAM" id="SignalP"/>
    </source>
</evidence>
<evidence type="ECO:0000259" key="5">
    <source>
        <dbReference type="Pfam" id="PF07971"/>
    </source>
</evidence>
<reference evidence="7 8" key="1">
    <citation type="submission" date="2019-03" db="EMBL/GenBank/DDBJ databases">
        <title>Genomic Encyclopedia of Archaeal and Bacterial Type Strains, Phase II (KMG-II): from individual species to whole genera.</title>
        <authorList>
            <person name="Goeker M."/>
        </authorList>
    </citation>
    <scope>NUCLEOTIDE SEQUENCE [LARGE SCALE GENOMIC DNA]</scope>
    <source>
        <strain evidence="7 8">RL-C</strain>
    </source>
</reference>
<comment type="cofactor">
    <cofactor evidence="1">
        <name>Ca(2+)</name>
        <dbReference type="ChEBI" id="CHEBI:29108"/>
    </cofactor>
</comment>
<dbReference type="InterPro" id="IPR014718">
    <property type="entry name" value="GH-type_carb-bd"/>
</dbReference>
<dbReference type="GO" id="GO:0000224">
    <property type="term" value="F:peptide-N4-(N-acetyl-beta-glucosaminyl)asparagine amidase activity"/>
    <property type="evidence" value="ECO:0007669"/>
    <property type="project" value="TreeGrafter"/>
</dbReference>
<dbReference type="AlphaFoldDB" id="A0A4R2EVP8"/>
<dbReference type="InterPro" id="IPR050883">
    <property type="entry name" value="PNGase"/>
</dbReference>
<dbReference type="InterPro" id="IPR012939">
    <property type="entry name" value="Glyco_hydro_92"/>
</dbReference>
<dbReference type="GO" id="GO:0030246">
    <property type="term" value="F:carbohydrate binding"/>
    <property type="evidence" value="ECO:0007669"/>
    <property type="project" value="InterPro"/>
</dbReference>
<dbReference type="Pfam" id="PF17678">
    <property type="entry name" value="Glyco_hydro_92N"/>
    <property type="match status" value="1"/>
</dbReference>
<dbReference type="SUPFAM" id="SSF48208">
    <property type="entry name" value="Six-hairpin glycosidases"/>
    <property type="match status" value="1"/>
</dbReference>
<dbReference type="PANTHER" id="PTHR12143:SF39">
    <property type="entry name" value="SECRETED PROTEIN"/>
    <property type="match status" value="1"/>
</dbReference>
<protein>
    <submittedName>
        <fullName evidence="7">Putative alpha-1,2-mannosidase</fullName>
    </submittedName>
</protein>
<dbReference type="EMBL" id="SLWB01000001">
    <property type="protein sequence ID" value="TCN73102.1"/>
    <property type="molecule type" value="Genomic_DNA"/>
</dbReference>
<dbReference type="Gene3D" id="1.20.1610.10">
    <property type="entry name" value="alpha-1,2-mannosidases domains"/>
    <property type="match status" value="1"/>
</dbReference>
<dbReference type="GO" id="GO:0005975">
    <property type="term" value="P:carbohydrate metabolic process"/>
    <property type="evidence" value="ECO:0007669"/>
    <property type="project" value="InterPro"/>
</dbReference>
<feature type="domain" description="Glycosyl hydrolase family 92 N-terminal" evidence="6">
    <location>
        <begin position="30"/>
        <end position="272"/>
    </location>
</feature>
<name>A0A4R2EVP8_9BACT</name>
<sequence length="789" mass="88236">MIKKVALLAIVAGLLLSSGVMAQDLFPNKYVKPNLGAVHARWFFYTPAALPFGMAKLAPHTNAYGSPGSWLPCGYDDRHGSIEGFGHFHEFQVGGVVVMPTVGKLKTVPGTVENPELGYRSRFDKKEEHAEPGYYSVFLEDYGIKAEITATTRVGFHRYTFPKTDNAHLIFDIGHKQGESSDVVEAYMAQTGDKTVEGYVITYPEYVKFCQPGGRVKMYFYAEMNKSPKSVGSFVDDKQVVSAKETKGVANGMFLNFDMKEGEQLLMKVGVSYTSIANAKLNLQKEAATLAFDDAKQRAVAEWQKMLGRIEVKGKSEDDKVKFYTGLYHSLLGRGISSDVNGQYPKNDGGVGQIALDKNGMPTHNHHNTDGVWGAFWNLFQLWGLAYPDVYSDYMQSVLDFHKDTGWMHDGEAAGMHSNGVQTNFMGLALAAAYNCGIRDFDIKHAYQAARDNELEYRNRPFGSGKYDLHYFVNNGYVPYKDTTISNGWVFNFGASHTLEFAFSSYAVANMAKALGKKADYKRLINQATFYRNIFDSETKYIRPKLESGEFIKNYNPKEAWKGFQEGNGYQYTWYAPHDIGGLINLVGKDLFNERLDKTFSESQKLEFGGGKQVDSFAGIEMLYNQGNQPCLHIAWLYNYSGKPWLTQKWTRTICNEFYGVTPSNGYGYGQDEDQGQLGTWFVLASMGLFDVQGHSAASPSFQIGSPMFDEITIHLHPKYTKGKTLKIVPTNNSKDSFYVQEASFNGKSLNSCWIPRNDLMKGGVLRLRMGATPNTSWGVATPPPSMTR</sequence>
<comment type="subunit">
    <text evidence="2">Monomer.</text>
</comment>
<dbReference type="Pfam" id="PF07971">
    <property type="entry name" value="Glyco_hydro_92"/>
    <property type="match status" value="1"/>
</dbReference>
<evidence type="ECO:0000256" key="2">
    <source>
        <dbReference type="ARBA" id="ARBA00011245"/>
    </source>
</evidence>
<evidence type="ECO:0000256" key="3">
    <source>
        <dbReference type="ARBA" id="ARBA00022837"/>
    </source>
</evidence>
<feature type="signal peptide" evidence="4">
    <location>
        <begin position="1"/>
        <end position="22"/>
    </location>
</feature>
<feature type="domain" description="Glycosyl hydrolase family 92" evidence="5">
    <location>
        <begin position="278"/>
        <end position="771"/>
    </location>
</feature>
<gene>
    <name evidence="7" type="ORF">CLV25_101320</name>
</gene>
<comment type="caution">
    <text evidence="7">The sequence shown here is derived from an EMBL/GenBank/DDBJ whole genome shotgun (WGS) entry which is preliminary data.</text>
</comment>